<comment type="caution">
    <text evidence="1">The sequence shown here is derived from an EMBL/GenBank/DDBJ whole genome shotgun (WGS) entry which is preliminary data.</text>
</comment>
<sequence length="162" mass="17773">MQNFTNLYINQKARRISIPKKKRHSPFQYSSNWALKLFETLPDLAEVAATSQANAIQSVQGLGIGVRFNQNIRNRDLQITSKDTDPPAHSGHFPQPEIVGEALGHFGDNPKRCGLAGSEERGSEVVEPEYAGNGSGAIVECESEEFVGFMVPGSDYTDDFDA</sequence>
<evidence type="ECO:0000313" key="1">
    <source>
        <dbReference type="EMBL" id="KAK8537079.1"/>
    </source>
</evidence>
<keyword evidence="2" id="KW-1185">Reference proteome</keyword>
<proteinExistence type="predicted"/>
<dbReference type="EMBL" id="JBBPBM010000028">
    <property type="protein sequence ID" value="KAK8537079.1"/>
    <property type="molecule type" value="Genomic_DNA"/>
</dbReference>
<organism evidence="1 2">
    <name type="scientific">Hibiscus sabdariffa</name>
    <name type="common">roselle</name>
    <dbReference type="NCBI Taxonomy" id="183260"/>
    <lineage>
        <taxon>Eukaryota</taxon>
        <taxon>Viridiplantae</taxon>
        <taxon>Streptophyta</taxon>
        <taxon>Embryophyta</taxon>
        <taxon>Tracheophyta</taxon>
        <taxon>Spermatophyta</taxon>
        <taxon>Magnoliopsida</taxon>
        <taxon>eudicotyledons</taxon>
        <taxon>Gunneridae</taxon>
        <taxon>Pentapetalae</taxon>
        <taxon>rosids</taxon>
        <taxon>malvids</taxon>
        <taxon>Malvales</taxon>
        <taxon>Malvaceae</taxon>
        <taxon>Malvoideae</taxon>
        <taxon>Hibiscus</taxon>
    </lineage>
</organism>
<name>A0ABR2DDT2_9ROSI</name>
<protein>
    <submittedName>
        <fullName evidence="1">Uncharacterized protein</fullName>
    </submittedName>
</protein>
<reference evidence="1 2" key="1">
    <citation type="journal article" date="2024" name="G3 (Bethesda)">
        <title>Genome assembly of Hibiscus sabdariffa L. provides insights into metabolisms of medicinal natural products.</title>
        <authorList>
            <person name="Kim T."/>
        </authorList>
    </citation>
    <scope>NUCLEOTIDE SEQUENCE [LARGE SCALE GENOMIC DNA]</scope>
    <source>
        <strain evidence="1">TK-2024</strain>
        <tissue evidence="1">Old leaves</tissue>
    </source>
</reference>
<gene>
    <name evidence="1" type="ORF">V6N12_043258</name>
</gene>
<dbReference type="Proteomes" id="UP001472677">
    <property type="component" value="Unassembled WGS sequence"/>
</dbReference>
<accession>A0ABR2DDT2</accession>
<evidence type="ECO:0000313" key="2">
    <source>
        <dbReference type="Proteomes" id="UP001472677"/>
    </source>
</evidence>